<organism evidence="1 2">
    <name type="scientific">Actinomadura darangshiensis</name>
    <dbReference type="NCBI Taxonomy" id="705336"/>
    <lineage>
        <taxon>Bacteria</taxon>
        <taxon>Bacillati</taxon>
        <taxon>Actinomycetota</taxon>
        <taxon>Actinomycetes</taxon>
        <taxon>Streptosporangiales</taxon>
        <taxon>Thermomonosporaceae</taxon>
        <taxon>Actinomadura</taxon>
    </lineage>
</organism>
<sequence>MKLVVQVKLLPTPDQATALTDTLHRVNTAANQVSAVAFRQFGLRGRETPLRTLCYGDL</sequence>
<dbReference type="Proteomes" id="UP000295578">
    <property type="component" value="Unassembled WGS sequence"/>
</dbReference>
<evidence type="ECO:0000313" key="2">
    <source>
        <dbReference type="Proteomes" id="UP000295578"/>
    </source>
</evidence>
<protein>
    <submittedName>
        <fullName evidence="1">Transposase</fullName>
    </submittedName>
</protein>
<reference evidence="1 2" key="1">
    <citation type="submission" date="2019-03" db="EMBL/GenBank/DDBJ databases">
        <title>Draft genome sequences of novel Actinobacteria.</title>
        <authorList>
            <person name="Sahin N."/>
            <person name="Ay H."/>
            <person name="Saygin H."/>
        </authorList>
    </citation>
    <scope>NUCLEOTIDE SEQUENCE [LARGE SCALE GENOMIC DNA]</scope>
    <source>
        <strain evidence="1 2">DSM 45941</strain>
    </source>
</reference>
<feature type="non-terminal residue" evidence="1">
    <location>
        <position position="58"/>
    </location>
</feature>
<evidence type="ECO:0000313" key="1">
    <source>
        <dbReference type="EMBL" id="TDD83787.1"/>
    </source>
</evidence>
<comment type="caution">
    <text evidence="1">The sequence shown here is derived from an EMBL/GenBank/DDBJ whole genome shotgun (WGS) entry which is preliminary data.</text>
</comment>
<name>A0A4V2YW25_9ACTN</name>
<dbReference type="EMBL" id="SMKY01000050">
    <property type="protein sequence ID" value="TDD83787.1"/>
    <property type="molecule type" value="Genomic_DNA"/>
</dbReference>
<gene>
    <name evidence="1" type="ORF">E1293_13925</name>
</gene>
<proteinExistence type="predicted"/>
<accession>A0A4V2YW25</accession>
<dbReference type="AlphaFoldDB" id="A0A4V2YW25"/>
<keyword evidence="2" id="KW-1185">Reference proteome</keyword>